<gene>
    <name evidence="2" type="ORF">UY82_C0051G0006</name>
</gene>
<evidence type="ECO:0000313" key="3">
    <source>
        <dbReference type="Proteomes" id="UP000033865"/>
    </source>
</evidence>
<sequence>MNEESNLPLLKHGQTVLGLGSFVMTQEEWIARLKKIAQESKCLTGDLLVALDSLFQSAMFTYQHPSLVQRYGSAAPTILAEIQEAQKRRALRDAERYLRLKKYVEVSGKGDQIIGLTQTGRARALEICMSKITKELPEKRYCVATFDIPEDTRVTRWQIRRRLRAIGFEQYQLSVWITKKDICDEMAEYIQLIGAEKWVMIFRAEKKIGE</sequence>
<proteinExistence type="predicted"/>
<dbReference type="Proteomes" id="UP000033865">
    <property type="component" value="Unassembled WGS sequence"/>
</dbReference>
<comment type="caution">
    <text evidence="2">The sequence shown here is derived from an EMBL/GenBank/DDBJ whole genome shotgun (WGS) entry which is preliminary data.</text>
</comment>
<dbReference type="Pfam" id="PF20803">
    <property type="entry name" value="PaaX_M"/>
    <property type="match status" value="1"/>
</dbReference>
<protein>
    <submittedName>
        <fullName evidence="2">Phenylacetic acid degradation operon negative regulatory protein PaaX</fullName>
    </submittedName>
</protein>
<reference evidence="2 3" key="1">
    <citation type="journal article" date="2015" name="Nature">
        <title>rRNA introns, odd ribosomes, and small enigmatic genomes across a large radiation of phyla.</title>
        <authorList>
            <person name="Brown C.T."/>
            <person name="Hug L.A."/>
            <person name="Thomas B.C."/>
            <person name="Sharon I."/>
            <person name="Castelle C.J."/>
            <person name="Singh A."/>
            <person name="Wilkins M.J."/>
            <person name="Williams K.H."/>
            <person name="Banfield J.F."/>
        </authorList>
    </citation>
    <scope>NUCLEOTIDE SEQUENCE [LARGE SCALE GENOMIC DNA]</scope>
</reference>
<feature type="domain" description="Transcriptional repressor PaaX-like central Cas2-like" evidence="1">
    <location>
        <begin position="140"/>
        <end position="207"/>
    </location>
</feature>
<dbReference type="AlphaFoldDB" id="A0A0G1XV55"/>
<evidence type="ECO:0000259" key="1">
    <source>
        <dbReference type="Pfam" id="PF20803"/>
    </source>
</evidence>
<organism evidence="2 3">
    <name type="scientific">Candidatus Uhrbacteria bacterium GW2011_GWC2_53_7</name>
    <dbReference type="NCBI Taxonomy" id="1618986"/>
    <lineage>
        <taxon>Bacteria</taxon>
        <taxon>Candidatus Uhriibacteriota</taxon>
    </lineage>
</organism>
<name>A0A0G1XV55_9BACT</name>
<accession>A0A0G1XV55</accession>
<evidence type="ECO:0000313" key="2">
    <source>
        <dbReference type="EMBL" id="KKW35073.1"/>
    </source>
</evidence>
<dbReference type="InterPro" id="IPR048846">
    <property type="entry name" value="PaaX-like_central"/>
</dbReference>
<dbReference type="EMBL" id="LCRN01000051">
    <property type="protein sequence ID" value="KKW35073.1"/>
    <property type="molecule type" value="Genomic_DNA"/>
</dbReference>